<dbReference type="InterPro" id="IPR011042">
    <property type="entry name" value="6-blade_b-propeller_TolB-like"/>
</dbReference>
<name>A0A316BZJ3_PSESE</name>
<dbReference type="EMBL" id="QGGG01000012">
    <property type="protein sequence ID" value="PWJ80524.1"/>
    <property type="molecule type" value="Genomic_DNA"/>
</dbReference>
<accession>A0A316BZJ3</accession>
<dbReference type="AlphaFoldDB" id="A0A316BZJ3"/>
<dbReference type="PANTHER" id="PTHR19328:SF75">
    <property type="entry name" value="ALDOSE SUGAR DEHYDROGENASE YLII"/>
    <property type="match status" value="1"/>
</dbReference>
<proteinExistence type="predicted"/>
<dbReference type="PANTHER" id="PTHR19328">
    <property type="entry name" value="HEDGEHOG-INTERACTING PROTEIN"/>
    <property type="match status" value="1"/>
</dbReference>
<dbReference type="Pfam" id="PF07995">
    <property type="entry name" value="GSDH"/>
    <property type="match status" value="1"/>
</dbReference>
<gene>
    <name evidence="2" type="ORF">C7441_11264</name>
</gene>
<protein>
    <submittedName>
        <fullName evidence="2">Glucose/arabinose dehydrogenase</fullName>
    </submittedName>
</protein>
<dbReference type="STRING" id="1192868.GCA_000304395_01714"/>
<evidence type="ECO:0000313" key="3">
    <source>
        <dbReference type="Proteomes" id="UP000245396"/>
    </source>
</evidence>
<organism evidence="2 3">
    <name type="scientific">Pseudaminobacter salicylatoxidans</name>
    <dbReference type="NCBI Taxonomy" id="93369"/>
    <lineage>
        <taxon>Bacteria</taxon>
        <taxon>Pseudomonadati</taxon>
        <taxon>Pseudomonadota</taxon>
        <taxon>Alphaproteobacteria</taxon>
        <taxon>Hyphomicrobiales</taxon>
        <taxon>Phyllobacteriaceae</taxon>
        <taxon>Pseudaminobacter</taxon>
    </lineage>
</organism>
<dbReference type="Gene3D" id="2.120.10.30">
    <property type="entry name" value="TolB, C-terminal domain"/>
    <property type="match status" value="1"/>
</dbReference>
<dbReference type="SUPFAM" id="SSF50952">
    <property type="entry name" value="Soluble quinoprotein glucose dehydrogenase"/>
    <property type="match status" value="1"/>
</dbReference>
<keyword evidence="3" id="KW-1185">Reference proteome</keyword>
<dbReference type="InterPro" id="IPR011041">
    <property type="entry name" value="Quinoprot_gluc/sorb_DH_b-prop"/>
</dbReference>
<sequence length="428" mass="46439">MQIFRGGRLEGVMPHLRSRHNFRLPERILARTGRSAACPSTGATYFVLMRIMKPFAAFAILSLLCLMGPAQAASKTFDTDKVRVEATVIASGLDHPWALAFLPDGDVLVTERSGRMRILSHGKLSAPIAGVPEVAAYGQGGLMDVAISPHYATDQLIFFTFSRPGKGGSGTAAARAKLVRDGGKARLEEVRVIYSMKEKTASPLQFGSRLVFAPDGTLFITTGDRGDAERAQDMQDSAGAILRVEPDGSVPPDNPYAKGGKALPIIWSKGHRNIQGAAYDPLTRGLIVTEHGARGGDEVNRPQAGKNYGWPVISYGRNYSGTRIGIGTAAPGYEQPLYYWDPSIAPSGLAIYEGDMFPEWKNDLLVGALKYRLVARLPRDARGRITGEERLFAGAFGRIRDVRVAPDGSIWLLTDEDDGEIVRLSRAR</sequence>
<evidence type="ECO:0000259" key="1">
    <source>
        <dbReference type="Pfam" id="PF07995"/>
    </source>
</evidence>
<dbReference type="Proteomes" id="UP000245396">
    <property type="component" value="Unassembled WGS sequence"/>
</dbReference>
<evidence type="ECO:0000313" key="2">
    <source>
        <dbReference type="EMBL" id="PWJ80524.1"/>
    </source>
</evidence>
<reference evidence="2 3" key="1">
    <citation type="submission" date="2018-05" db="EMBL/GenBank/DDBJ databases">
        <title>Genomic Encyclopedia of Type Strains, Phase IV (KMG-IV): sequencing the most valuable type-strain genomes for metagenomic binning, comparative biology and taxonomic classification.</title>
        <authorList>
            <person name="Goeker M."/>
        </authorList>
    </citation>
    <scope>NUCLEOTIDE SEQUENCE [LARGE SCALE GENOMIC DNA]</scope>
    <source>
        <strain evidence="2 3">DSM 6986</strain>
    </source>
</reference>
<comment type="caution">
    <text evidence="2">The sequence shown here is derived from an EMBL/GenBank/DDBJ whole genome shotgun (WGS) entry which is preliminary data.</text>
</comment>
<dbReference type="InterPro" id="IPR012938">
    <property type="entry name" value="Glc/Sorbosone_DH"/>
</dbReference>
<feature type="domain" description="Glucose/Sorbosone dehydrogenase" evidence="1">
    <location>
        <begin position="93"/>
        <end position="423"/>
    </location>
</feature>